<sequence>MILWFSGLNLLLFVLLGIFLWNQKKKENQHLQSILDIVKQQSSQNSGVVICLSYHSSMHKALCELIDHVSKNKLVIVYDAPKWLFLSKQKKWTSHLLIPSTSIPHLADETRVIKFCGTKYNIINEATEYIAHQYLQNH</sequence>
<evidence type="ECO:0000313" key="2">
    <source>
        <dbReference type="EMBL" id="MDH2332557.1"/>
    </source>
</evidence>
<feature type="transmembrane region" description="Helical" evidence="1">
    <location>
        <begin position="6"/>
        <end position="22"/>
    </location>
</feature>
<organism evidence="2 3">
    <name type="scientific">Paenibacillus polymyxa</name>
    <name type="common">Bacillus polymyxa</name>
    <dbReference type="NCBI Taxonomy" id="1406"/>
    <lineage>
        <taxon>Bacteria</taxon>
        <taxon>Bacillati</taxon>
        <taxon>Bacillota</taxon>
        <taxon>Bacilli</taxon>
        <taxon>Bacillales</taxon>
        <taxon>Paenibacillaceae</taxon>
        <taxon>Paenibacillus</taxon>
    </lineage>
</organism>
<accession>A0AAP3ZZH0</accession>
<dbReference type="EMBL" id="JARVWT010000007">
    <property type="protein sequence ID" value="MDH2332557.1"/>
    <property type="molecule type" value="Genomic_DNA"/>
</dbReference>
<comment type="caution">
    <text evidence="2">The sequence shown here is derived from an EMBL/GenBank/DDBJ whole genome shotgun (WGS) entry which is preliminary data.</text>
</comment>
<evidence type="ECO:0000256" key="1">
    <source>
        <dbReference type="SAM" id="Phobius"/>
    </source>
</evidence>
<evidence type="ECO:0000313" key="3">
    <source>
        <dbReference type="Proteomes" id="UP001229409"/>
    </source>
</evidence>
<gene>
    <name evidence="2" type="ORF">QDS18_17025</name>
</gene>
<dbReference type="Proteomes" id="UP001229409">
    <property type="component" value="Unassembled WGS sequence"/>
</dbReference>
<proteinExistence type="predicted"/>
<keyword evidence="1" id="KW-1133">Transmembrane helix</keyword>
<reference evidence="2" key="1">
    <citation type="submission" date="2023-04" db="EMBL/GenBank/DDBJ databases">
        <title>Uncovering the Secrets of Slow-Growing Bacteria in Tropical Savanna Soil through Cultivation and Genomic Analysis.</title>
        <authorList>
            <person name="Goncalves O.S."/>
            <person name="Santana M.F."/>
        </authorList>
    </citation>
    <scope>NUCLEOTIDE SEQUENCE</scope>
    <source>
        <strain evidence="2">ANTI</strain>
    </source>
</reference>
<name>A0AAP3ZZH0_PAEPO</name>
<dbReference type="RefSeq" id="WP_023986469.1">
    <property type="nucleotide sequence ID" value="NZ_CP109848.1"/>
</dbReference>
<keyword evidence="1" id="KW-0812">Transmembrane</keyword>
<keyword evidence="1" id="KW-0472">Membrane</keyword>
<dbReference type="AlphaFoldDB" id="A0AAP3ZZH0"/>
<protein>
    <submittedName>
        <fullName evidence="2">Uncharacterized protein</fullName>
    </submittedName>
</protein>